<dbReference type="Gene3D" id="1.25.40.10">
    <property type="entry name" value="Tetratricopeptide repeat domain"/>
    <property type="match status" value="1"/>
</dbReference>
<dbReference type="EMBL" id="AUXW01000171">
    <property type="protein sequence ID" value="KKE82034.1"/>
    <property type="molecule type" value="Genomic_DNA"/>
</dbReference>
<dbReference type="AlphaFoldDB" id="A0A0F6A9F1"/>
<gene>
    <name evidence="1" type="ORF">N479_19995</name>
</gene>
<accession>A0A0F6A9F1</accession>
<organism evidence="1 2">
    <name type="scientific">Pseudoalteromonas luteoviolacea S4054</name>
    <dbReference type="NCBI Taxonomy" id="1129367"/>
    <lineage>
        <taxon>Bacteria</taxon>
        <taxon>Pseudomonadati</taxon>
        <taxon>Pseudomonadota</taxon>
        <taxon>Gammaproteobacteria</taxon>
        <taxon>Alteromonadales</taxon>
        <taxon>Pseudoalteromonadaceae</taxon>
        <taxon>Pseudoalteromonas</taxon>
    </lineage>
</organism>
<dbReference type="Proteomes" id="UP000033434">
    <property type="component" value="Unassembled WGS sequence"/>
</dbReference>
<evidence type="ECO:0000313" key="2">
    <source>
        <dbReference type="Proteomes" id="UP000033434"/>
    </source>
</evidence>
<evidence type="ECO:0008006" key="3">
    <source>
        <dbReference type="Google" id="ProtNLM"/>
    </source>
</evidence>
<name>A0A0F6A9F1_9GAMM</name>
<dbReference type="PATRIC" id="fig|1129367.4.peg.4069"/>
<proteinExistence type="predicted"/>
<protein>
    <recommendedName>
        <fullName evidence="3">Outer membrane lipoprotein BamD-like domain-containing protein</fullName>
    </recommendedName>
</protein>
<reference evidence="1 2" key="1">
    <citation type="journal article" date="2015" name="BMC Genomics">
        <title>Genome mining reveals unlocked bioactive potential of marine Gram-negative bacteria.</title>
        <authorList>
            <person name="Machado H."/>
            <person name="Sonnenschein E.C."/>
            <person name="Melchiorsen J."/>
            <person name="Gram L."/>
        </authorList>
    </citation>
    <scope>NUCLEOTIDE SEQUENCE [LARGE SCALE GENOMIC DNA]</scope>
    <source>
        <strain evidence="1 2">S4054</strain>
    </source>
</reference>
<dbReference type="InterPro" id="IPR011990">
    <property type="entry name" value="TPR-like_helical_dom_sf"/>
</dbReference>
<evidence type="ECO:0000313" key="1">
    <source>
        <dbReference type="EMBL" id="KKE82034.1"/>
    </source>
</evidence>
<comment type="caution">
    <text evidence="1">The sequence shown here is derived from an EMBL/GenBank/DDBJ whole genome shotgun (WGS) entry which is preliminary data.</text>
</comment>
<sequence>MFIAYNGTVYFYQALIMSLKVTNPNHEFKNTKKTIFGLMMCGLFLLLNGCSSTVDLFHVYANLHNTGQSIERSGNPVSNERRLQNAIKICTKEEDKDCLSVAHQYYGHLYRSKRVIAEQDYYLKNGFIEPNVTYENKYHYSAKHFKKAISYLDSTNDQEAISLLYIQLSLSYYLIADPIKECDALDKSLAFHLEAYPNDDISVEKVPLSFERLSDYIEYQKQRAGCDKLTIKS</sequence>